<keyword evidence="4" id="KW-0808">Transferase</keyword>
<feature type="domain" description="FecR protein" evidence="2">
    <location>
        <begin position="122"/>
        <end position="214"/>
    </location>
</feature>
<evidence type="ECO:0000259" key="3">
    <source>
        <dbReference type="Pfam" id="PF16220"/>
    </source>
</evidence>
<dbReference type="InterPro" id="IPR006860">
    <property type="entry name" value="FecR"/>
</dbReference>
<keyword evidence="1" id="KW-0812">Transmembrane</keyword>
<dbReference type="GO" id="GO:0016301">
    <property type="term" value="F:kinase activity"/>
    <property type="evidence" value="ECO:0007669"/>
    <property type="project" value="UniProtKB-KW"/>
</dbReference>
<comment type="caution">
    <text evidence="4">The sequence shown here is derived from an EMBL/GenBank/DDBJ whole genome shotgun (WGS) entry which is preliminary data.</text>
</comment>
<dbReference type="RefSeq" id="WP_106991134.1">
    <property type="nucleotide sequence ID" value="NZ_KZ679096.1"/>
</dbReference>
<evidence type="ECO:0000313" key="4">
    <source>
        <dbReference type="EMBL" id="PRH81661.1"/>
    </source>
</evidence>
<dbReference type="PANTHER" id="PTHR30273">
    <property type="entry name" value="PERIPLASMIC SIGNAL SENSOR AND SIGMA FACTOR ACTIVATOR FECR-RELATED"/>
    <property type="match status" value="1"/>
</dbReference>
<dbReference type="Pfam" id="PF16220">
    <property type="entry name" value="DUF4880"/>
    <property type="match status" value="1"/>
</dbReference>
<keyword evidence="5" id="KW-1185">Reference proteome</keyword>
<feature type="domain" description="FecR N-terminal" evidence="3">
    <location>
        <begin position="10"/>
        <end position="50"/>
    </location>
</feature>
<proteinExistence type="predicted"/>
<keyword evidence="4" id="KW-0418">Kinase</keyword>
<gene>
    <name evidence="4" type="ORF">C6N40_11285</name>
</gene>
<organism evidence="4 5">
    <name type="scientific">Arenimonas caeni</name>
    <dbReference type="NCBI Taxonomy" id="2058085"/>
    <lineage>
        <taxon>Bacteria</taxon>
        <taxon>Pseudomonadati</taxon>
        <taxon>Pseudomonadota</taxon>
        <taxon>Gammaproteobacteria</taxon>
        <taxon>Lysobacterales</taxon>
        <taxon>Lysobacteraceae</taxon>
        <taxon>Arenimonas</taxon>
    </lineage>
</organism>
<dbReference type="Gene3D" id="2.60.120.1440">
    <property type="match status" value="1"/>
</dbReference>
<dbReference type="InterPro" id="IPR032623">
    <property type="entry name" value="FecR_N"/>
</dbReference>
<dbReference type="OrthoDB" id="9771237at2"/>
<reference evidence="4 5" key="1">
    <citation type="submission" date="2018-03" db="EMBL/GenBank/DDBJ databases">
        <title>Arenimonas caeni sp. nov., isolated from activated sludge.</title>
        <authorList>
            <person name="Liu H."/>
        </authorList>
    </citation>
    <scope>NUCLEOTIDE SEQUENCE [LARGE SCALE GENOMIC DNA]</scope>
    <source>
        <strain evidence="5">z29</strain>
    </source>
</reference>
<feature type="transmembrane region" description="Helical" evidence="1">
    <location>
        <begin position="92"/>
        <end position="114"/>
    </location>
</feature>
<accession>A0A2P6M6N4</accession>
<dbReference type="PIRSF" id="PIRSF018266">
    <property type="entry name" value="FecR"/>
    <property type="match status" value="1"/>
</dbReference>
<dbReference type="GO" id="GO:0016989">
    <property type="term" value="F:sigma factor antagonist activity"/>
    <property type="evidence" value="ECO:0007669"/>
    <property type="project" value="TreeGrafter"/>
</dbReference>
<dbReference type="Proteomes" id="UP000241736">
    <property type="component" value="Unassembled WGS sequence"/>
</dbReference>
<dbReference type="InterPro" id="IPR012373">
    <property type="entry name" value="Ferrdict_sens_TM"/>
</dbReference>
<protein>
    <submittedName>
        <fullName evidence="4">Histidine kinase</fullName>
    </submittedName>
</protein>
<evidence type="ECO:0000259" key="2">
    <source>
        <dbReference type="Pfam" id="PF04773"/>
    </source>
</evidence>
<dbReference type="PANTHER" id="PTHR30273:SF2">
    <property type="entry name" value="PROTEIN FECR"/>
    <property type="match status" value="1"/>
</dbReference>
<name>A0A2P6M6N4_9GAMM</name>
<evidence type="ECO:0000313" key="5">
    <source>
        <dbReference type="Proteomes" id="UP000241736"/>
    </source>
</evidence>
<keyword evidence="1" id="KW-0472">Membrane</keyword>
<evidence type="ECO:0000256" key="1">
    <source>
        <dbReference type="SAM" id="Phobius"/>
    </source>
</evidence>
<keyword evidence="1" id="KW-1133">Transmembrane helix</keyword>
<dbReference type="AlphaFoldDB" id="A0A2P6M6N4"/>
<dbReference type="EMBL" id="PVLF01000019">
    <property type="protein sequence ID" value="PRH81661.1"/>
    <property type="molecule type" value="Genomic_DNA"/>
</dbReference>
<dbReference type="Pfam" id="PF04773">
    <property type="entry name" value="FecR"/>
    <property type="match status" value="1"/>
</dbReference>
<sequence length="338" mass="36490">MHASTQTDRRAAEWLARREGDHWDGTQAAALEAWLAADTAHRVAFLRVQAAWEQAARLRALAPVQPAANGGGVSVMTPRPRPASTPARPRRWIRGAAGLAAVLVLGLGLAGAWWRSGIETADYRTALGKLDTVPLSDGSRATLGSDSRIHVRLDRGQRRVELTRGEGYFEVARDAARPFVVAVGDYRVVAVGTAFSVRRQGEELRVVVTEGTVRLEPGGERQGQPTLLPAGSVASTSGEGVLVRRQSLEEVARLVDWREGFLAFQDTSLAAAADEFNRYNARRLELGDPTAAALRVGGSFRWDNLETFVALLEAGFPVCAERREQAIVLHSAGAAACR</sequence>